<evidence type="ECO:0000256" key="1">
    <source>
        <dbReference type="ARBA" id="ARBA00000073"/>
    </source>
</evidence>
<dbReference type="GO" id="GO:0009982">
    <property type="term" value="F:pseudouridine synthase activity"/>
    <property type="evidence" value="ECO:0007669"/>
    <property type="project" value="InterPro"/>
</dbReference>
<sequence length="303" mass="35362">MPFVLKKLFVKEKQRAFIFLIKELGYAQKEAQRFIAKGRLLINGEVMNISSKEIEGEVEFIHFEPATRNLKPHIEYEEFVVFDKPSGVLIHPQNRNTQYSLIDELKYQYGMNANITHRIDQETSGLVLCSKNKKSERDLKIMFQERNMNKKYLAMVHGKLNSNISIEAPLLRKEDESSIVRMVVKVHKDGKKSKTDIKVLKYFPELKMTLVECSPLTGRQHQIRVHLFHMKHPIVGDPIYGQSEENIIKFLDKELSREERIKNSGASRLLLHASELNFKLYDKNYNIKSSVDFLKEVQKSLLI</sequence>
<dbReference type="PANTHER" id="PTHR21600">
    <property type="entry name" value="MITOCHONDRIAL RNA PSEUDOURIDINE SYNTHASE"/>
    <property type="match status" value="1"/>
</dbReference>
<keyword evidence="8" id="KW-1185">Reference proteome</keyword>
<evidence type="ECO:0000313" key="8">
    <source>
        <dbReference type="Proteomes" id="UP000326061"/>
    </source>
</evidence>
<dbReference type="GO" id="GO:0140098">
    <property type="term" value="F:catalytic activity, acting on RNA"/>
    <property type="evidence" value="ECO:0007669"/>
    <property type="project" value="UniProtKB-ARBA"/>
</dbReference>
<dbReference type="Gene3D" id="3.30.2350.10">
    <property type="entry name" value="Pseudouridine synthase"/>
    <property type="match status" value="1"/>
</dbReference>
<evidence type="ECO:0000313" key="7">
    <source>
        <dbReference type="EMBL" id="QFR44166.1"/>
    </source>
</evidence>
<dbReference type="CDD" id="cd02869">
    <property type="entry name" value="PseudoU_synth_RluA_like"/>
    <property type="match status" value="1"/>
</dbReference>
<evidence type="ECO:0000256" key="3">
    <source>
        <dbReference type="ARBA" id="ARBA00031870"/>
    </source>
</evidence>
<gene>
    <name evidence="7" type="ORF">FJR47_09640</name>
</gene>
<evidence type="ECO:0000256" key="5">
    <source>
        <dbReference type="PROSITE-ProRule" id="PRU00182"/>
    </source>
</evidence>
<accession>A0AAJ4DNV9</accession>
<evidence type="ECO:0000256" key="4">
    <source>
        <dbReference type="ARBA" id="ARBA00033164"/>
    </source>
</evidence>
<feature type="domain" description="Pseudouridine synthase RsuA/RluA-like" evidence="6">
    <location>
        <begin position="79"/>
        <end position="227"/>
    </location>
</feature>
<dbReference type="InterPro" id="IPR050188">
    <property type="entry name" value="RluA_PseudoU_synthase"/>
</dbReference>
<dbReference type="Proteomes" id="UP000326061">
    <property type="component" value="Chromosome"/>
</dbReference>
<protein>
    <recommendedName>
        <fullName evidence="3">RNA pseudouridylate synthase</fullName>
    </recommendedName>
    <alternativeName>
        <fullName evidence="4">RNA-uridine isomerase</fullName>
    </alternativeName>
</protein>
<dbReference type="InterPro" id="IPR020103">
    <property type="entry name" value="PsdUridine_synth_cat_dom_sf"/>
</dbReference>
<name>A0AAJ4DNV9_9BACT</name>
<organism evidence="7 8">
    <name type="scientific">Sulfurimonas xiamenensis</name>
    <dbReference type="NCBI Taxonomy" id="2590021"/>
    <lineage>
        <taxon>Bacteria</taxon>
        <taxon>Pseudomonadati</taxon>
        <taxon>Campylobacterota</taxon>
        <taxon>Epsilonproteobacteria</taxon>
        <taxon>Campylobacterales</taxon>
        <taxon>Sulfurimonadaceae</taxon>
        <taxon>Sulfurimonas</taxon>
    </lineage>
</organism>
<dbReference type="RefSeq" id="WP_152300226.1">
    <property type="nucleotide sequence ID" value="NZ_CP041166.1"/>
</dbReference>
<keyword evidence="5" id="KW-0694">RNA-binding</keyword>
<dbReference type="AlphaFoldDB" id="A0AAJ4DNV9"/>
<dbReference type="InterPro" id="IPR006145">
    <property type="entry name" value="PsdUridine_synth_RsuA/RluA"/>
</dbReference>
<dbReference type="Pfam" id="PF00849">
    <property type="entry name" value="PseudoU_synth_2"/>
    <property type="match status" value="1"/>
</dbReference>
<dbReference type="PANTHER" id="PTHR21600:SF44">
    <property type="entry name" value="RIBOSOMAL LARGE SUBUNIT PSEUDOURIDINE SYNTHASE D"/>
    <property type="match status" value="1"/>
</dbReference>
<dbReference type="EMBL" id="CP041166">
    <property type="protein sequence ID" value="QFR44166.1"/>
    <property type="molecule type" value="Genomic_DNA"/>
</dbReference>
<dbReference type="KEGG" id="suln:FJR47_09640"/>
<evidence type="ECO:0000259" key="6">
    <source>
        <dbReference type="Pfam" id="PF00849"/>
    </source>
</evidence>
<comment type="similarity">
    <text evidence="2">Belongs to the pseudouridine synthase RluA family.</text>
</comment>
<dbReference type="GO" id="GO:0000455">
    <property type="term" value="P:enzyme-directed rRNA pseudouridine synthesis"/>
    <property type="evidence" value="ECO:0007669"/>
    <property type="project" value="TreeGrafter"/>
</dbReference>
<evidence type="ECO:0000256" key="2">
    <source>
        <dbReference type="ARBA" id="ARBA00010876"/>
    </source>
</evidence>
<dbReference type="PROSITE" id="PS50889">
    <property type="entry name" value="S4"/>
    <property type="match status" value="1"/>
</dbReference>
<reference evidence="8" key="1">
    <citation type="submission" date="2019-06" db="EMBL/GenBank/DDBJ databases">
        <title>Sulfurimonas gotlandica sp. nov., a chemoautotrophic and psychrotolerant epsilonproteobacterium isolated from a pelagic redoxcline, and an emended description of the genus Sulfurimonas.</title>
        <authorList>
            <person name="Wang S."/>
            <person name="Jiang L."/>
            <person name="Shao Z."/>
        </authorList>
    </citation>
    <scope>NUCLEOTIDE SEQUENCE [LARGE SCALE GENOMIC DNA]</scope>
    <source>
        <strain evidence="8">1-1N</strain>
    </source>
</reference>
<comment type="catalytic activity">
    <reaction evidence="1">
        <text>a uridine in RNA = a pseudouridine in RNA</text>
        <dbReference type="Rhea" id="RHEA:48348"/>
        <dbReference type="Rhea" id="RHEA-COMP:12068"/>
        <dbReference type="Rhea" id="RHEA-COMP:12069"/>
        <dbReference type="ChEBI" id="CHEBI:65314"/>
        <dbReference type="ChEBI" id="CHEBI:65315"/>
    </reaction>
</comment>
<dbReference type="GO" id="GO:0003723">
    <property type="term" value="F:RNA binding"/>
    <property type="evidence" value="ECO:0007669"/>
    <property type="project" value="UniProtKB-KW"/>
</dbReference>
<dbReference type="SUPFAM" id="SSF55120">
    <property type="entry name" value="Pseudouridine synthase"/>
    <property type="match status" value="1"/>
</dbReference>
<proteinExistence type="inferred from homology"/>